<organism evidence="6 7">
    <name type="scientific">Clavelina lepadiformis</name>
    <name type="common">Light-bulb sea squirt</name>
    <name type="synonym">Ascidia lepadiformis</name>
    <dbReference type="NCBI Taxonomy" id="159417"/>
    <lineage>
        <taxon>Eukaryota</taxon>
        <taxon>Metazoa</taxon>
        <taxon>Chordata</taxon>
        <taxon>Tunicata</taxon>
        <taxon>Ascidiacea</taxon>
        <taxon>Aplousobranchia</taxon>
        <taxon>Clavelinidae</taxon>
        <taxon>Clavelina</taxon>
    </lineage>
</organism>
<dbReference type="EMBL" id="CAWYQH010000024">
    <property type="protein sequence ID" value="CAK8675748.1"/>
    <property type="molecule type" value="Genomic_DNA"/>
</dbReference>
<evidence type="ECO:0000256" key="4">
    <source>
        <dbReference type="ARBA" id="ARBA00023128"/>
    </source>
</evidence>
<feature type="compositionally biased region" description="Polar residues" evidence="5">
    <location>
        <begin position="131"/>
        <end position="140"/>
    </location>
</feature>
<comment type="similarity">
    <text evidence="2">Belongs to the ATP11 family.</text>
</comment>
<dbReference type="Proteomes" id="UP001642483">
    <property type="component" value="Unassembled WGS sequence"/>
</dbReference>
<protein>
    <recommendedName>
        <fullName evidence="8">ATP synthase mitochondrial F1 complex assembly factor 1</fullName>
    </recommendedName>
</protein>
<sequence>MSCSGSLVKEYTVKILYASNKGQMNSPQAYVRLFPMLLGTPYSRYKLAASFATQINGDLCSSNSHASLSGKQLENNPYFKKYADKINKIRLTDPAEYKRRLKVLEDMNSSKKNDNEIEQAKVKDQKAIPASDTQHQNQQDIPNLEIKGLDSILKLDKIRTLPVEEITNLWVQHYASKDAVCAVIKPDAYKTIKTIGSVWPVFVYPLPRQDGFEMFVGQFASDEFHFTSLINYQRHRDNAPSQLTLKHYTELENDKGIILMSGMVLDEALSVVDAQLLAYQVQYFTKKHPDLIKKFNNSPQTFDVNEIIDTLDSSLLSKASFTEE</sequence>
<dbReference type="Pfam" id="PF06644">
    <property type="entry name" value="ATP11"/>
    <property type="match status" value="1"/>
</dbReference>
<evidence type="ECO:0000256" key="1">
    <source>
        <dbReference type="ARBA" id="ARBA00004173"/>
    </source>
</evidence>
<evidence type="ECO:0000256" key="2">
    <source>
        <dbReference type="ARBA" id="ARBA00009116"/>
    </source>
</evidence>
<keyword evidence="3" id="KW-0809">Transit peptide</keyword>
<keyword evidence="4" id="KW-0496">Mitochondrion</keyword>
<comment type="subcellular location">
    <subcellularLocation>
        <location evidence="1">Mitochondrion</location>
    </subcellularLocation>
</comment>
<dbReference type="InterPro" id="IPR010591">
    <property type="entry name" value="ATP11"/>
</dbReference>
<proteinExistence type="inferred from homology"/>
<keyword evidence="7" id="KW-1185">Reference proteome</keyword>
<evidence type="ECO:0008006" key="8">
    <source>
        <dbReference type="Google" id="ProtNLM"/>
    </source>
</evidence>
<name>A0ABP0FAA1_CLALP</name>
<feature type="region of interest" description="Disordered" evidence="5">
    <location>
        <begin position="108"/>
        <end position="140"/>
    </location>
</feature>
<evidence type="ECO:0000313" key="6">
    <source>
        <dbReference type="EMBL" id="CAK8675748.1"/>
    </source>
</evidence>
<evidence type="ECO:0000256" key="5">
    <source>
        <dbReference type="SAM" id="MobiDB-lite"/>
    </source>
</evidence>
<feature type="compositionally biased region" description="Basic and acidic residues" evidence="5">
    <location>
        <begin position="108"/>
        <end position="126"/>
    </location>
</feature>
<accession>A0ABP0FAA1</accession>
<dbReference type="PANTHER" id="PTHR13126">
    <property type="entry name" value="CHAPERONE ATP11"/>
    <property type="match status" value="1"/>
</dbReference>
<reference evidence="6 7" key="1">
    <citation type="submission" date="2024-02" db="EMBL/GenBank/DDBJ databases">
        <authorList>
            <person name="Daric V."/>
            <person name="Darras S."/>
        </authorList>
    </citation>
    <scope>NUCLEOTIDE SEQUENCE [LARGE SCALE GENOMIC DNA]</scope>
</reference>
<evidence type="ECO:0000313" key="7">
    <source>
        <dbReference type="Proteomes" id="UP001642483"/>
    </source>
</evidence>
<evidence type="ECO:0000256" key="3">
    <source>
        <dbReference type="ARBA" id="ARBA00022946"/>
    </source>
</evidence>
<gene>
    <name evidence="6" type="ORF">CVLEPA_LOCUS5290</name>
</gene>
<comment type="caution">
    <text evidence="6">The sequence shown here is derived from an EMBL/GenBank/DDBJ whole genome shotgun (WGS) entry which is preliminary data.</text>
</comment>
<dbReference type="PANTHER" id="PTHR13126:SF0">
    <property type="entry name" value="ATP SYNTHASE MITOCHONDRIAL F1 COMPLEX ASSEMBLY FACTOR 1"/>
    <property type="match status" value="1"/>
</dbReference>